<proteinExistence type="predicted"/>
<keyword evidence="2" id="KW-1185">Reference proteome</keyword>
<dbReference type="STRING" id="471704.A0A151JPW1"/>
<dbReference type="Proteomes" id="UP000078492">
    <property type="component" value="Unassembled WGS sequence"/>
</dbReference>
<dbReference type="EMBL" id="KQ978742">
    <property type="protein sequence ID" value="KYN28703.1"/>
    <property type="molecule type" value="Genomic_DNA"/>
</dbReference>
<evidence type="ECO:0000313" key="1">
    <source>
        <dbReference type="EMBL" id="KYN28703.1"/>
    </source>
</evidence>
<organism evidence="1 2">
    <name type="scientific">Trachymyrmex cornetzi</name>
    <dbReference type="NCBI Taxonomy" id="471704"/>
    <lineage>
        <taxon>Eukaryota</taxon>
        <taxon>Metazoa</taxon>
        <taxon>Ecdysozoa</taxon>
        <taxon>Arthropoda</taxon>
        <taxon>Hexapoda</taxon>
        <taxon>Insecta</taxon>
        <taxon>Pterygota</taxon>
        <taxon>Neoptera</taxon>
        <taxon>Endopterygota</taxon>
        <taxon>Hymenoptera</taxon>
        <taxon>Apocrita</taxon>
        <taxon>Aculeata</taxon>
        <taxon>Formicoidea</taxon>
        <taxon>Formicidae</taxon>
        <taxon>Myrmicinae</taxon>
        <taxon>Trachymyrmex</taxon>
    </lineage>
</organism>
<reference evidence="1 2" key="1">
    <citation type="submission" date="2015-09" db="EMBL/GenBank/DDBJ databases">
        <title>Trachymyrmex cornetzi WGS genome.</title>
        <authorList>
            <person name="Nygaard S."/>
            <person name="Hu H."/>
            <person name="Boomsma J."/>
            <person name="Zhang G."/>
        </authorList>
    </citation>
    <scope>NUCLEOTIDE SEQUENCE [LARGE SCALE GENOMIC DNA]</scope>
    <source>
        <strain evidence="1">Tcor2-1</strain>
        <tissue evidence="1">Whole body</tissue>
    </source>
</reference>
<dbReference type="AlphaFoldDB" id="A0A151JPW1"/>
<name>A0A151JPW1_9HYME</name>
<protein>
    <recommendedName>
        <fullName evidence="3">HAT C-terminal dimerisation domain-containing protein</fullName>
    </recommendedName>
</protein>
<sequence length="207" mass="23933">MYFGIVLPCLFALRKKLKTIKRKNNLTYCKTLIETYINSVETRFSQFYDLNTPEAESAAIAALSHSRFKNKWLSCVEPTQRNKVLNIFKINISKEINKNPEVAATRTTKNTKKEISFFNFNTDSDSENLEMHSNGSCDVPLTKAELLMLHFLKVIFVKYNTVLPSSAPVERLFSYATMTNHPKSHKLTDEMFEKRVVLKTNCNYKKV</sequence>
<accession>A0A151JPW1</accession>
<evidence type="ECO:0000313" key="2">
    <source>
        <dbReference type="Proteomes" id="UP000078492"/>
    </source>
</evidence>
<gene>
    <name evidence="1" type="ORF">ALC57_01869</name>
</gene>
<evidence type="ECO:0008006" key="3">
    <source>
        <dbReference type="Google" id="ProtNLM"/>
    </source>
</evidence>